<dbReference type="Proteomes" id="UP000035218">
    <property type="component" value="Unassembled WGS sequence"/>
</dbReference>
<sequence>MKVKVAGIPHFTGAYVSGTELAPDALRTAGLIEQLQQHGLDVQDVGNLHLPDDLPRHNIPPVRNWPAPRMFWDLLQKDAQEWLDTDDFVLMLGGDCSLVVATAQAHQSRYQEKAYLLVLDGHLDAVVPSASRCIGAAGMGLWFLLQDRGQWIEPSGWNAERIRLVGCQQMPAETFGVDVMTLAQLTEGSLVERVSHMLQSIPPDAKILVHFDVDIMHKDAMPAAYSPSETGLSLSEAETLLATVLRDSRVTSMEVTEFSGARDTTGEYAQKLVELLARALAARAKALPSMK</sequence>
<keyword evidence="3" id="KW-0464">Manganese</keyword>
<name>A0A837KF16_9BACL</name>
<evidence type="ECO:0000256" key="2">
    <source>
        <dbReference type="ARBA" id="ARBA00022801"/>
    </source>
</evidence>
<dbReference type="Gene3D" id="3.40.800.10">
    <property type="entry name" value="Ureohydrolase domain"/>
    <property type="match status" value="1"/>
</dbReference>
<protein>
    <submittedName>
        <fullName evidence="5">Arginase</fullName>
    </submittedName>
</protein>
<dbReference type="InterPro" id="IPR006035">
    <property type="entry name" value="Ureohydrolase"/>
</dbReference>
<evidence type="ECO:0000256" key="1">
    <source>
        <dbReference type="ARBA" id="ARBA00022723"/>
    </source>
</evidence>
<evidence type="ECO:0000313" key="5">
    <source>
        <dbReference type="EMBL" id="KLH96390.1"/>
    </source>
</evidence>
<dbReference type="EMBL" id="LDCN01000010">
    <property type="protein sequence ID" value="KLH96390.1"/>
    <property type="molecule type" value="Genomic_DNA"/>
</dbReference>
<comment type="caution">
    <text evidence="5">The sequence shown here is derived from an EMBL/GenBank/DDBJ whole genome shotgun (WGS) entry which is preliminary data.</text>
</comment>
<evidence type="ECO:0000313" key="6">
    <source>
        <dbReference type="Proteomes" id="UP000035218"/>
    </source>
</evidence>
<reference evidence="5 6" key="1">
    <citation type="submission" date="2015-05" db="EMBL/GenBank/DDBJ databases">
        <title>Genome sequencing project for genomic taxonomy and phylogenomics of Bacillus-like bacteria.</title>
        <authorList>
            <person name="Liu B."/>
            <person name="Wang J."/>
            <person name="Zhu Y."/>
            <person name="Liu G."/>
            <person name="Chen Q."/>
            <person name="Chen Z."/>
            <person name="Lan J."/>
            <person name="Che J."/>
            <person name="Ge C."/>
            <person name="Shi H."/>
            <person name="Pan Z."/>
            <person name="Liu X."/>
        </authorList>
    </citation>
    <scope>NUCLEOTIDE SEQUENCE [LARGE SCALE GENOMIC DNA]</scope>
    <source>
        <strain evidence="5 6">DSM 9885</strain>
    </source>
</reference>
<dbReference type="PANTHER" id="PTHR43782:SF3">
    <property type="entry name" value="ARGINASE"/>
    <property type="match status" value="1"/>
</dbReference>
<dbReference type="GO" id="GO:0005737">
    <property type="term" value="C:cytoplasm"/>
    <property type="evidence" value="ECO:0007669"/>
    <property type="project" value="TreeGrafter"/>
</dbReference>
<dbReference type="PANTHER" id="PTHR43782">
    <property type="entry name" value="ARGINASE"/>
    <property type="match status" value="1"/>
</dbReference>
<dbReference type="InterPro" id="IPR023696">
    <property type="entry name" value="Ureohydrolase_dom_sf"/>
</dbReference>
<dbReference type="GO" id="GO:0030145">
    <property type="term" value="F:manganese ion binding"/>
    <property type="evidence" value="ECO:0007669"/>
    <property type="project" value="TreeGrafter"/>
</dbReference>
<dbReference type="GeneID" id="87588330"/>
<comment type="similarity">
    <text evidence="4">Belongs to the arginase family.</text>
</comment>
<keyword evidence="2" id="KW-0378">Hydrolase</keyword>
<dbReference type="Pfam" id="PF00491">
    <property type="entry name" value="Arginase"/>
    <property type="match status" value="1"/>
</dbReference>
<dbReference type="GO" id="GO:0004053">
    <property type="term" value="F:arginase activity"/>
    <property type="evidence" value="ECO:0007669"/>
    <property type="project" value="TreeGrafter"/>
</dbReference>
<proteinExistence type="inferred from homology"/>
<keyword evidence="1" id="KW-0479">Metal-binding</keyword>
<dbReference type="PROSITE" id="PS51409">
    <property type="entry name" value="ARGINASE_2"/>
    <property type="match status" value="1"/>
</dbReference>
<gene>
    <name evidence="5" type="ORF">AA984_25130</name>
</gene>
<dbReference type="OrthoDB" id="9789727at2"/>
<evidence type="ECO:0000256" key="4">
    <source>
        <dbReference type="PROSITE-ProRule" id="PRU00742"/>
    </source>
</evidence>
<organism evidence="5 6">
    <name type="scientific">Brevibacillus formosus</name>
    <dbReference type="NCBI Taxonomy" id="54913"/>
    <lineage>
        <taxon>Bacteria</taxon>
        <taxon>Bacillati</taxon>
        <taxon>Bacillota</taxon>
        <taxon>Bacilli</taxon>
        <taxon>Bacillales</taxon>
        <taxon>Paenibacillaceae</taxon>
        <taxon>Brevibacillus</taxon>
    </lineage>
</organism>
<dbReference type="RefSeq" id="WP_047073837.1">
    <property type="nucleotide sequence ID" value="NZ_BJOL01000027.1"/>
</dbReference>
<dbReference type="PIRSF" id="PIRSF036979">
    <property type="entry name" value="Arginase"/>
    <property type="match status" value="1"/>
</dbReference>
<accession>A0A837KF16</accession>
<evidence type="ECO:0000256" key="3">
    <source>
        <dbReference type="ARBA" id="ARBA00023211"/>
    </source>
</evidence>
<dbReference type="AlphaFoldDB" id="A0A837KF16"/>
<dbReference type="SUPFAM" id="SSF52768">
    <property type="entry name" value="Arginase/deacetylase"/>
    <property type="match status" value="1"/>
</dbReference>